<gene>
    <name evidence="1" type="ORF">V8J38_16330</name>
</gene>
<protein>
    <submittedName>
        <fullName evidence="1">Uncharacterized protein</fullName>
    </submittedName>
</protein>
<dbReference type="RefSeq" id="WP_338577207.1">
    <property type="nucleotide sequence ID" value="NZ_CP146369.1"/>
</dbReference>
<accession>A0ABZ2IAZ0</accession>
<reference evidence="1 2" key="1">
    <citation type="submission" date="2024-02" db="EMBL/GenBank/DDBJ databases">
        <title>Distribution and functional of Brevundimonas-related endobacteria within Verticillium dahliae.</title>
        <authorList>
            <person name="Zeng H."/>
        </authorList>
    </citation>
    <scope>NUCLEOTIDE SEQUENCE [LARGE SCALE GENOMIC DNA]</scope>
    <source>
        <strain evidence="1 2">TRM 44200</strain>
    </source>
</reference>
<sequence>MDDWDFYGDAEDVQRMRAYLAERCGAYEEATDRLGGVHFLDGKGLRISFLAWGAVADALTVAPDGFAAETLGQTVTAIGPYAQLALKLGYLRCAGFHADKNERDVSHWLNTLSPEGWAPAHDAVFRRMWTRAEEIFRTPPSDIEASAEMSRLNRFLNIGETSCRLSS</sequence>
<dbReference type="Proteomes" id="UP001363460">
    <property type="component" value="Chromosome"/>
</dbReference>
<name>A0ABZ2IAZ0_9CAUL</name>
<evidence type="ECO:0000313" key="1">
    <source>
        <dbReference type="EMBL" id="WWT54795.1"/>
    </source>
</evidence>
<organism evidence="1 2">
    <name type="scientific">Brevundimonas olei</name>
    <dbReference type="NCBI Taxonomy" id="657642"/>
    <lineage>
        <taxon>Bacteria</taxon>
        <taxon>Pseudomonadati</taxon>
        <taxon>Pseudomonadota</taxon>
        <taxon>Alphaproteobacteria</taxon>
        <taxon>Caulobacterales</taxon>
        <taxon>Caulobacteraceae</taxon>
        <taxon>Brevundimonas</taxon>
    </lineage>
</organism>
<dbReference type="EMBL" id="CP146369">
    <property type="protein sequence ID" value="WWT54795.1"/>
    <property type="molecule type" value="Genomic_DNA"/>
</dbReference>
<evidence type="ECO:0000313" key="2">
    <source>
        <dbReference type="Proteomes" id="UP001363460"/>
    </source>
</evidence>
<proteinExistence type="predicted"/>
<keyword evidence="2" id="KW-1185">Reference proteome</keyword>